<reference evidence="2 3" key="1">
    <citation type="submission" date="2016-11" db="EMBL/GenBank/DDBJ databases">
        <authorList>
            <person name="Jaros S."/>
            <person name="Januszkiewicz K."/>
            <person name="Wedrychowicz H."/>
        </authorList>
    </citation>
    <scope>NUCLEOTIDE SEQUENCE [LARGE SCALE GENOMIC DNA]</scope>
    <source>
        <strain evidence="2 3">DSM 10068</strain>
    </source>
</reference>
<organism evidence="2 3">
    <name type="scientific">Sporobacter termitidis DSM 10068</name>
    <dbReference type="NCBI Taxonomy" id="1123282"/>
    <lineage>
        <taxon>Bacteria</taxon>
        <taxon>Bacillati</taxon>
        <taxon>Bacillota</taxon>
        <taxon>Clostridia</taxon>
        <taxon>Eubacteriales</taxon>
        <taxon>Oscillospiraceae</taxon>
        <taxon>Sporobacter</taxon>
    </lineage>
</organism>
<keyword evidence="3" id="KW-1185">Reference proteome</keyword>
<evidence type="ECO:0000313" key="3">
    <source>
        <dbReference type="Proteomes" id="UP000183995"/>
    </source>
</evidence>
<accession>A0A1M5YVF5</accession>
<dbReference type="STRING" id="1123282.SAMN02745823_02859"/>
<feature type="domain" description="4Fe-4S ferredoxin-type" evidence="1">
    <location>
        <begin position="157"/>
        <end position="188"/>
    </location>
</feature>
<sequence length="223" mass="24151">MKEEIRKLFKKLGADVCGIANIDRFGGAPAGFHPRDIYPECQSVAVFGVAIPRGLYEAGPRVIYNRFSAITKIELDRIAYNASLELERNYGGAAVPLPSDGPYEYWDAEKLEGRGLISMRHAAALAGLGAFGKSALLLNGKYGNTLNFGAVLLELDLPSDDDAESICLDGCRRCLESCPVGALDGTGANQKLCRPNTYFENARGFEITNCNSCRAVCPMRFGI</sequence>
<protein>
    <submittedName>
        <fullName evidence="2">Epoxyqueuosine reductase QueG (Queuosine biosynthesis)</fullName>
    </submittedName>
</protein>
<dbReference type="EMBL" id="FQXV01000011">
    <property type="protein sequence ID" value="SHI15830.1"/>
    <property type="molecule type" value="Genomic_DNA"/>
</dbReference>
<dbReference type="PANTHER" id="PTHR42827">
    <property type="entry name" value="IRON-SULFUR CLUSTER-BINDING PROTEIN-RELATED"/>
    <property type="match status" value="1"/>
</dbReference>
<name>A0A1M5YVF5_9FIRM</name>
<proteinExistence type="predicted"/>
<dbReference type="PANTHER" id="PTHR42827:SF1">
    <property type="entry name" value="IRON-SULFUR CLUSTER-BINDING PROTEIN"/>
    <property type="match status" value="1"/>
</dbReference>
<dbReference type="RefSeq" id="WP_073080319.1">
    <property type="nucleotide sequence ID" value="NZ_FQXV01000011.1"/>
</dbReference>
<dbReference type="AlphaFoldDB" id="A0A1M5YVF5"/>
<dbReference type="InterPro" id="IPR017896">
    <property type="entry name" value="4Fe4S_Fe-S-bd"/>
</dbReference>
<evidence type="ECO:0000313" key="2">
    <source>
        <dbReference type="EMBL" id="SHI15830.1"/>
    </source>
</evidence>
<dbReference type="OrthoDB" id="9784571at2"/>
<gene>
    <name evidence="2" type="ORF">SAMN02745823_02859</name>
</gene>
<dbReference type="Proteomes" id="UP000183995">
    <property type="component" value="Unassembled WGS sequence"/>
</dbReference>
<evidence type="ECO:0000259" key="1">
    <source>
        <dbReference type="PROSITE" id="PS51379"/>
    </source>
</evidence>
<dbReference type="PROSITE" id="PS51379">
    <property type="entry name" value="4FE4S_FER_2"/>
    <property type="match status" value="1"/>
</dbReference>